<proteinExistence type="predicted"/>
<name>A0AAW7Y692_9GAMM</name>
<dbReference type="EMBL" id="JAUOPU010000006">
    <property type="protein sequence ID" value="MDO6542507.1"/>
    <property type="molecule type" value="Genomic_DNA"/>
</dbReference>
<protein>
    <submittedName>
        <fullName evidence="2">FimV/HubP family polar landmark protein</fullName>
    </submittedName>
</protein>
<evidence type="ECO:0000256" key="1">
    <source>
        <dbReference type="SAM" id="MobiDB-lite"/>
    </source>
</evidence>
<dbReference type="InterPro" id="IPR020012">
    <property type="entry name" value="LysM_FimV"/>
</dbReference>
<sequence>MPDVSNLIKRFILPAFIATTAIHFSVQANTVRILGPEEDQPTSVVTERYREVSQNAAQVDNRYQGSYQYGPTRANETLWGISSKYRPSSSVSVYQVIGAIYRANPDAFESNNIHGLVPGSRLNMPTLTQIRRENTDAVKLRLEQDKAALPSRRTTSTASRANTASTSRSAPATAPRSVTTESTAASTTAPSTRTANATRAASSTVETATVEQTSAANVAQTESALIPPKPKKAPPTELQNQLDASDIQITKLLESNHLLRVVYLKCSMKLPHCKTSKPVTVYCVMKLKIS</sequence>
<accession>A0AAW7Y692</accession>
<organism evidence="2 3">
    <name type="scientific">Photobacterium sanguinicancri</name>
    <dbReference type="NCBI Taxonomy" id="875932"/>
    <lineage>
        <taxon>Bacteria</taxon>
        <taxon>Pseudomonadati</taxon>
        <taxon>Pseudomonadota</taxon>
        <taxon>Gammaproteobacteria</taxon>
        <taxon>Vibrionales</taxon>
        <taxon>Vibrionaceae</taxon>
        <taxon>Photobacterium</taxon>
    </lineage>
</organism>
<feature type="compositionally biased region" description="Low complexity" evidence="1">
    <location>
        <begin position="147"/>
        <end position="204"/>
    </location>
</feature>
<dbReference type="NCBIfam" id="TIGR03505">
    <property type="entry name" value="FimV_core"/>
    <property type="match status" value="1"/>
</dbReference>
<gene>
    <name evidence="2" type="ORF">Q4568_08180</name>
</gene>
<dbReference type="RefSeq" id="WP_303498989.1">
    <property type="nucleotide sequence ID" value="NZ_JAUOPU010000006.1"/>
</dbReference>
<feature type="region of interest" description="Disordered" evidence="1">
    <location>
        <begin position="142"/>
        <end position="239"/>
    </location>
</feature>
<evidence type="ECO:0000313" key="2">
    <source>
        <dbReference type="EMBL" id="MDO6542507.1"/>
    </source>
</evidence>
<evidence type="ECO:0000313" key="3">
    <source>
        <dbReference type="Proteomes" id="UP001170624"/>
    </source>
</evidence>
<reference evidence="2" key="1">
    <citation type="submission" date="2023-07" db="EMBL/GenBank/DDBJ databases">
        <title>Genome content predicts the carbon catabolic preferences of heterotrophic bacteria.</title>
        <authorList>
            <person name="Gralka M."/>
        </authorList>
    </citation>
    <scope>NUCLEOTIDE SEQUENCE</scope>
    <source>
        <strain evidence="2">G2M05</strain>
    </source>
</reference>
<dbReference type="AlphaFoldDB" id="A0AAW7Y692"/>
<comment type="caution">
    <text evidence="2">The sequence shown here is derived from an EMBL/GenBank/DDBJ whole genome shotgun (WGS) entry which is preliminary data.</text>
</comment>
<feature type="compositionally biased region" description="Polar residues" evidence="1">
    <location>
        <begin position="205"/>
        <end position="223"/>
    </location>
</feature>
<dbReference type="Proteomes" id="UP001170624">
    <property type="component" value="Unassembled WGS sequence"/>
</dbReference>